<accession>A0ABU4WI67</accession>
<proteinExistence type="predicted"/>
<comment type="caution">
    <text evidence="1">The sequence shown here is derived from an EMBL/GenBank/DDBJ whole genome shotgun (WGS) entry which is preliminary data.</text>
</comment>
<reference evidence="1 2" key="1">
    <citation type="submission" date="2022-03" db="EMBL/GenBank/DDBJ databases">
        <title>Novel taxa within the pig intestine.</title>
        <authorList>
            <person name="Wylensek D."/>
            <person name="Bishof K."/>
            <person name="Afrizal A."/>
            <person name="Clavel T."/>
        </authorList>
    </citation>
    <scope>NUCLEOTIDE SEQUENCE [LARGE SCALE GENOMIC DNA]</scope>
    <source>
        <strain evidence="1 2">Cla-KB-P134</strain>
    </source>
</reference>
<evidence type="ECO:0000313" key="1">
    <source>
        <dbReference type="EMBL" id="MDX8416255.1"/>
    </source>
</evidence>
<sequence length="145" mass="16351">MLRGFNEAYELQFPSNQYKIATAFGSGLGESGCACGAVTGCAMVLSLIAGRGHNYESERLAFTVTNELHDRFRQLEHAMCCRVLTKPFVWNSEEHKMNCERIVKEAAEITDDIIQNQLLDYLPKHGGKALEEKPKYINNPNKVRI</sequence>
<organism evidence="1 2">
    <name type="scientific">Absicoccus intestinalis</name>
    <dbReference type="NCBI Taxonomy" id="2926319"/>
    <lineage>
        <taxon>Bacteria</taxon>
        <taxon>Bacillati</taxon>
        <taxon>Bacillota</taxon>
        <taxon>Erysipelotrichia</taxon>
        <taxon>Erysipelotrichales</taxon>
        <taxon>Erysipelotrichaceae</taxon>
        <taxon>Absicoccus</taxon>
    </lineage>
</organism>
<gene>
    <name evidence="1" type="ORF">MOZ64_00125</name>
</gene>
<dbReference type="InterPro" id="IPR036280">
    <property type="entry name" value="Multihaem_cyt_sf"/>
</dbReference>
<dbReference type="InterPro" id="IPR010181">
    <property type="entry name" value="CGCAxxGCC_motif"/>
</dbReference>
<dbReference type="EMBL" id="JALBUS010000001">
    <property type="protein sequence ID" value="MDX8416255.1"/>
    <property type="molecule type" value="Genomic_DNA"/>
</dbReference>
<dbReference type="Proteomes" id="UP001285244">
    <property type="component" value="Unassembled WGS sequence"/>
</dbReference>
<dbReference type="NCBIfam" id="TIGR01909">
    <property type="entry name" value="C_GCAxxG_C_C"/>
    <property type="match status" value="1"/>
</dbReference>
<keyword evidence="2" id="KW-1185">Reference proteome</keyword>
<name>A0ABU4WI67_9FIRM</name>
<dbReference type="Pfam" id="PF09719">
    <property type="entry name" value="C_GCAxxG_C_C"/>
    <property type="match status" value="1"/>
</dbReference>
<protein>
    <submittedName>
        <fullName evidence="1">C-GCAxxG-C-C family protein</fullName>
    </submittedName>
</protein>
<evidence type="ECO:0000313" key="2">
    <source>
        <dbReference type="Proteomes" id="UP001285244"/>
    </source>
</evidence>
<dbReference type="SUPFAM" id="SSF48695">
    <property type="entry name" value="Multiheme cytochromes"/>
    <property type="match status" value="1"/>
</dbReference>